<evidence type="ECO:0000313" key="11">
    <source>
        <dbReference type="EMBL" id="NNG80111.1"/>
    </source>
</evidence>
<dbReference type="Proteomes" id="UP000549517">
    <property type="component" value="Unassembled WGS sequence"/>
</dbReference>
<organism evidence="11 12">
    <name type="scientific">Brevibacterium luteolum</name>
    <dbReference type="NCBI Taxonomy" id="199591"/>
    <lineage>
        <taxon>Bacteria</taxon>
        <taxon>Bacillati</taxon>
        <taxon>Actinomycetota</taxon>
        <taxon>Actinomycetes</taxon>
        <taxon>Micrococcales</taxon>
        <taxon>Brevibacteriaceae</taxon>
        <taxon>Brevibacterium</taxon>
    </lineage>
</organism>
<dbReference type="GO" id="GO:0003677">
    <property type="term" value="F:DNA binding"/>
    <property type="evidence" value="ECO:0007669"/>
    <property type="project" value="UniProtKB-KW"/>
</dbReference>
<dbReference type="EMBL" id="JABEMC010000010">
    <property type="protein sequence ID" value="NNG80111.1"/>
    <property type="molecule type" value="Genomic_DNA"/>
</dbReference>
<dbReference type="PANTHER" id="PTHR30405">
    <property type="entry name" value="TRANSPOSASE"/>
    <property type="match status" value="1"/>
</dbReference>
<evidence type="ECO:0000256" key="4">
    <source>
        <dbReference type="ARBA" id="ARBA00022723"/>
    </source>
</evidence>
<comment type="similarity">
    <text evidence="2">In the N-terminal section; belongs to the transposase 2 family.</text>
</comment>
<name>A0A849AVN2_9MICO</name>
<dbReference type="NCBIfam" id="NF040570">
    <property type="entry name" value="guided_TnpB"/>
    <property type="match status" value="1"/>
</dbReference>
<comment type="caution">
    <text evidence="11">The sequence shown here is derived from an EMBL/GenBank/DDBJ whole genome shotgun (WGS) entry which is preliminary data.</text>
</comment>
<comment type="similarity">
    <text evidence="1">In the C-terminal section; belongs to the transposase 35 family.</text>
</comment>
<dbReference type="InterPro" id="IPR001959">
    <property type="entry name" value="Transposase"/>
</dbReference>
<evidence type="ECO:0000256" key="7">
    <source>
        <dbReference type="ARBA" id="ARBA00023172"/>
    </source>
</evidence>
<keyword evidence="4" id="KW-0479">Metal-binding</keyword>
<proteinExistence type="inferred from homology"/>
<evidence type="ECO:0000256" key="3">
    <source>
        <dbReference type="ARBA" id="ARBA00022578"/>
    </source>
</evidence>
<keyword evidence="7" id="KW-0233">DNA recombination</keyword>
<accession>A0A849AVN2</accession>
<dbReference type="GO" id="GO:0046872">
    <property type="term" value="F:metal ion binding"/>
    <property type="evidence" value="ECO:0007669"/>
    <property type="project" value="UniProtKB-KW"/>
</dbReference>
<dbReference type="InterPro" id="IPR051399">
    <property type="entry name" value="RNA-guided_DNA_endo/Transpos"/>
</dbReference>
<evidence type="ECO:0000259" key="9">
    <source>
        <dbReference type="Pfam" id="PF07282"/>
    </source>
</evidence>
<feature type="domain" description="Cas12f1-like TNB" evidence="9">
    <location>
        <begin position="299"/>
        <end position="365"/>
    </location>
</feature>
<evidence type="ECO:0000259" key="8">
    <source>
        <dbReference type="Pfam" id="PF01385"/>
    </source>
</evidence>
<sequence>MKVVKRAYKFRFYPSPEQAELLNRTFGCVRLVFNLALQARTAAWESNRCNLSYADTSAMLTQWKRSSEFAFLNEVSSVPLQQSLRHLEFGFKRFWKRQSAYPRFKSKRRSKASAEFTASAFRWDGKQLRLAKMAEPLDIVWSRSLPANAVPSTVTVSRDRADRWFVSILVEETLAEPPAAKSNAVGIDLGLESLAVLSTGEKIDNPRHERRDRTRLIRAQRRLARKQKGSANFSKARVKVARIYAAIADRRRDHLHKLTTRLVRENQTVVIENLSIQQLRAKGGRRKTGLNRAMSDASWGALRSMLEYKSRWHDRNLIVIDPWFPSTQLCSQCGAVTGPKSLDVRAWTCACGTHHDRDVNAATNILAAGLAVTVCGDGRRLVRGHA</sequence>
<feature type="domain" description="Probable transposase IS891/IS1136/IS1341" evidence="8">
    <location>
        <begin position="168"/>
        <end position="279"/>
    </location>
</feature>
<evidence type="ECO:0000313" key="12">
    <source>
        <dbReference type="Proteomes" id="UP000549517"/>
    </source>
</evidence>
<evidence type="ECO:0000256" key="5">
    <source>
        <dbReference type="ARBA" id="ARBA00022833"/>
    </source>
</evidence>
<keyword evidence="5" id="KW-0862">Zinc</keyword>
<dbReference type="NCBIfam" id="TIGR01766">
    <property type="entry name" value="IS200/IS605 family accessory protein TnpB-like domain"/>
    <property type="match status" value="1"/>
</dbReference>
<dbReference type="InterPro" id="IPR021027">
    <property type="entry name" value="Transposase_put_HTH"/>
</dbReference>
<dbReference type="GO" id="GO:0032196">
    <property type="term" value="P:transposition"/>
    <property type="evidence" value="ECO:0007669"/>
    <property type="project" value="UniProtKB-KW"/>
</dbReference>
<evidence type="ECO:0000259" key="10">
    <source>
        <dbReference type="Pfam" id="PF12323"/>
    </source>
</evidence>
<dbReference type="RefSeq" id="WP_170274894.1">
    <property type="nucleotide sequence ID" value="NZ_BAAAKH010000006.1"/>
</dbReference>
<dbReference type="Pfam" id="PF01385">
    <property type="entry name" value="OrfB_IS605"/>
    <property type="match status" value="1"/>
</dbReference>
<dbReference type="GO" id="GO:0006310">
    <property type="term" value="P:DNA recombination"/>
    <property type="evidence" value="ECO:0007669"/>
    <property type="project" value="UniProtKB-KW"/>
</dbReference>
<dbReference type="Pfam" id="PF12323">
    <property type="entry name" value="HTH_OrfB_IS605"/>
    <property type="match status" value="1"/>
</dbReference>
<protein>
    <submittedName>
        <fullName evidence="11">IS200/IS605 family element transposase accessory protein TnpB</fullName>
    </submittedName>
</protein>
<feature type="domain" description="Transposase putative helix-turn-helix" evidence="10">
    <location>
        <begin position="1"/>
        <end position="48"/>
    </location>
</feature>
<evidence type="ECO:0000256" key="2">
    <source>
        <dbReference type="ARBA" id="ARBA00011044"/>
    </source>
</evidence>
<gene>
    <name evidence="11" type="primary">tnpB</name>
    <name evidence="11" type="ORF">HLA91_12135</name>
</gene>
<dbReference type="PANTHER" id="PTHR30405:SF25">
    <property type="entry name" value="RNA-GUIDED DNA ENDONUCLEASE INSQ-RELATED"/>
    <property type="match status" value="1"/>
</dbReference>
<reference evidence="11 12" key="1">
    <citation type="submission" date="2020-05" db="EMBL/GenBank/DDBJ databases">
        <title>MicrobeNet Type strains.</title>
        <authorList>
            <person name="Nicholson A.C."/>
        </authorList>
    </citation>
    <scope>NUCLEOTIDE SEQUENCE [LARGE SCALE GENOMIC DNA]</scope>
    <source>
        <strain evidence="11 12">CCUG 46604</strain>
    </source>
</reference>
<keyword evidence="6" id="KW-0238">DNA-binding</keyword>
<evidence type="ECO:0000256" key="6">
    <source>
        <dbReference type="ARBA" id="ARBA00023125"/>
    </source>
</evidence>
<dbReference type="AlphaFoldDB" id="A0A849AVN2"/>
<evidence type="ECO:0000256" key="1">
    <source>
        <dbReference type="ARBA" id="ARBA00008761"/>
    </source>
</evidence>
<dbReference type="InterPro" id="IPR010095">
    <property type="entry name" value="Cas12f1-like_TNB"/>
</dbReference>
<dbReference type="Pfam" id="PF07282">
    <property type="entry name" value="Cas12f1-like_TNB"/>
    <property type="match status" value="1"/>
</dbReference>
<keyword evidence="3" id="KW-0815">Transposition</keyword>